<dbReference type="STRING" id="39966.A0A369J2E2"/>
<evidence type="ECO:0000313" key="3">
    <source>
        <dbReference type="Proteomes" id="UP000076154"/>
    </source>
</evidence>
<protein>
    <recommendedName>
        <fullName evidence="4">Protein kinase domain-containing protein</fullName>
    </recommendedName>
</protein>
<evidence type="ECO:0000256" key="1">
    <source>
        <dbReference type="SAM" id="MobiDB-lite"/>
    </source>
</evidence>
<gene>
    <name evidence="2" type="ORF">Hypma_004733</name>
</gene>
<proteinExistence type="predicted"/>
<feature type="region of interest" description="Disordered" evidence="1">
    <location>
        <begin position="1"/>
        <end position="53"/>
    </location>
</feature>
<dbReference type="InParanoid" id="A0A369J2E2"/>
<organism evidence="2 3">
    <name type="scientific">Hypsizygus marmoreus</name>
    <name type="common">White beech mushroom</name>
    <name type="synonym">Agaricus marmoreus</name>
    <dbReference type="NCBI Taxonomy" id="39966"/>
    <lineage>
        <taxon>Eukaryota</taxon>
        <taxon>Fungi</taxon>
        <taxon>Dikarya</taxon>
        <taxon>Basidiomycota</taxon>
        <taxon>Agaricomycotina</taxon>
        <taxon>Agaricomycetes</taxon>
        <taxon>Agaricomycetidae</taxon>
        <taxon>Agaricales</taxon>
        <taxon>Tricholomatineae</taxon>
        <taxon>Lyophyllaceae</taxon>
        <taxon>Hypsizygus</taxon>
    </lineage>
</organism>
<evidence type="ECO:0008006" key="4">
    <source>
        <dbReference type="Google" id="ProtNLM"/>
    </source>
</evidence>
<accession>A0A369J2E2</accession>
<dbReference type="AlphaFoldDB" id="A0A369J2E2"/>
<name>A0A369J2E2_HYPMA</name>
<dbReference type="OrthoDB" id="3260792at2759"/>
<dbReference type="EMBL" id="LUEZ02000184">
    <property type="protein sequence ID" value="RDB15310.1"/>
    <property type="molecule type" value="Genomic_DNA"/>
</dbReference>
<evidence type="ECO:0000313" key="2">
    <source>
        <dbReference type="EMBL" id="RDB15310.1"/>
    </source>
</evidence>
<reference evidence="2" key="1">
    <citation type="submission" date="2018-04" db="EMBL/GenBank/DDBJ databases">
        <title>Whole genome sequencing of Hypsizygus marmoreus.</title>
        <authorList>
            <person name="Choi I.-G."/>
            <person name="Min B."/>
            <person name="Kim J.-G."/>
            <person name="Kim S."/>
            <person name="Oh Y.-L."/>
            <person name="Kong W.-S."/>
            <person name="Park H."/>
            <person name="Jeong J."/>
            <person name="Song E.-S."/>
        </authorList>
    </citation>
    <scope>NUCLEOTIDE SEQUENCE [LARGE SCALE GENOMIC DNA]</scope>
    <source>
        <strain evidence="2">51987-8</strain>
    </source>
</reference>
<dbReference type="Proteomes" id="UP000076154">
    <property type="component" value="Unassembled WGS sequence"/>
</dbReference>
<comment type="caution">
    <text evidence="2">The sequence shown here is derived from an EMBL/GenBank/DDBJ whole genome shotgun (WGS) entry which is preliminary data.</text>
</comment>
<sequence length="386" mass="42792">MGSPIPSVLTLPPPLNPRGDSSTSHLDLYFGGEVFHSPQTPDSGSECNSSDSEATVDDTEVLSQFGHPLQRMFRVGSTDDDGPFFLGSLSRSSSRSFASTSSSSATSSIGYNIDYERLIDNFLANNPSYSTETDNMILLEPSSVPSEALMIKCLPRTTPELYLLLELNDPDLRSDPWNPAPHLRCAVERDEKVFLCMERLNPYDEPPFKTVANYIDFFRQMLEGLTFLHELKIAQISLQDASSYMVDLSSAPSTCLFTAEFDRTKYPVRYYFTDLSQARKIDTPSTPPSSASPQFRRDVQDCAVMIDRLLPQVPKIEPKFKPLVKAMALGGFGADDARKLFEALCKSLESSTLDTLAVPPEHGSRSNSTMCIKISFRPELQPSMSS</sequence>
<keyword evidence="3" id="KW-1185">Reference proteome</keyword>
<feature type="compositionally biased region" description="Polar residues" evidence="1">
    <location>
        <begin position="37"/>
        <end position="53"/>
    </location>
</feature>